<sequence length="187" mass="20434">MLAAPQPQEILDTALEALRNSEDWKSVLDDLPVPVYTTDADGSVTYWNQACVDFAGREPQLGTDRWCVTWQLYTLDGEFLPHAECPMAEAVKTRTEVRGKVAIAMRPDGSRRAFCPYPTPFFDEAGNFGGAVNLLIDVSHKQAQELSAQAARCKRLARATTDSQASSILASMAREYAATAATLDCAD</sequence>
<dbReference type="CDD" id="cd00130">
    <property type="entry name" value="PAS"/>
    <property type="match status" value="1"/>
</dbReference>
<dbReference type="RefSeq" id="WP_249867055.1">
    <property type="nucleotide sequence ID" value="NZ_JAMGBC010000001.1"/>
</dbReference>
<dbReference type="SUPFAM" id="SSF55785">
    <property type="entry name" value="PYP-like sensor domain (PAS domain)"/>
    <property type="match status" value="1"/>
</dbReference>
<dbReference type="SMART" id="SM00091">
    <property type="entry name" value="PAS"/>
    <property type="match status" value="1"/>
</dbReference>
<keyword evidence="3" id="KW-1185">Reference proteome</keyword>
<proteinExistence type="predicted"/>
<dbReference type="PROSITE" id="PS50112">
    <property type="entry name" value="PAS"/>
    <property type="match status" value="1"/>
</dbReference>
<evidence type="ECO:0000259" key="1">
    <source>
        <dbReference type="PROSITE" id="PS50112"/>
    </source>
</evidence>
<feature type="domain" description="PAS" evidence="1">
    <location>
        <begin position="20"/>
        <end position="60"/>
    </location>
</feature>
<organism evidence="2 3">
    <name type="scientific">Sphingomonas anseongensis</name>
    <dbReference type="NCBI Taxonomy" id="2908207"/>
    <lineage>
        <taxon>Bacteria</taxon>
        <taxon>Pseudomonadati</taxon>
        <taxon>Pseudomonadota</taxon>
        <taxon>Alphaproteobacteria</taxon>
        <taxon>Sphingomonadales</taxon>
        <taxon>Sphingomonadaceae</taxon>
        <taxon>Sphingomonas</taxon>
    </lineage>
</organism>
<evidence type="ECO:0000313" key="2">
    <source>
        <dbReference type="EMBL" id="MCL6678083.1"/>
    </source>
</evidence>
<evidence type="ECO:0000313" key="3">
    <source>
        <dbReference type="Proteomes" id="UP001165343"/>
    </source>
</evidence>
<accession>A0ABT0RCW0</accession>
<dbReference type="Proteomes" id="UP001165343">
    <property type="component" value="Unassembled WGS sequence"/>
</dbReference>
<dbReference type="InterPro" id="IPR035965">
    <property type="entry name" value="PAS-like_dom_sf"/>
</dbReference>
<dbReference type="InterPro" id="IPR013656">
    <property type="entry name" value="PAS_4"/>
</dbReference>
<dbReference type="InterPro" id="IPR000014">
    <property type="entry name" value="PAS"/>
</dbReference>
<comment type="caution">
    <text evidence="2">The sequence shown here is derived from an EMBL/GenBank/DDBJ whole genome shotgun (WGS) entry which is preliminary data.</text>
</comment>
<protein>
    <submittedName>
        <fullName evidence="2">PAS domain-containing protein</fullName>
    </submittedName>
</protein>
<reference evidence="2" key="1">
    <citation type="submission" date="2022-05" db="EMBL/GenBank/DDBJ databases">
        <authorList>
            <person name="Jo J.-H."/>
            <person name="Im W.-T."/>
        </authorList>
    </citation>
    <scope>NUCLEOTIDE SEQUENCE</scope>
    <source>
        <strain evidence="2">RG327</strain>
    </source>
</reference>
<name>A0ABT0RCW0_9SPHN</name>
<dbReference type="EMBL" id="JAMGBC010000001">
    <property type="protein sequence ID" value="MCL6678083.1"/>
    <property type="molecule type" value="Genomic_DNA"/>
</dbReference>
<dbReference type="Gene3D" id="3.30.450.20">
    <property type="entry name" value="PAS domain"/>
    <property type="match status" value="1"/>
</dbReference>
<dbReference type="Pfam" id="PF08448">
    <property type="entry name" value="PAS_4"/>
    <property type="match status" value="1"/>
</dbReference>
<gene>
    <name evidence="2" type="ORF">LZ519_01940</name>
</gene>